<evidence type="ECO:0000313" key="10">
    <source>
        <dbReference type="Proteomes" id="UP001231941"/>
    </source>
</evidence>
<dbReference type="InterPro" id="IPR011701">
    <property type="entry name" value="MFS"/>
</dbReference>
<name>A0ABT9J1G7_9BACL</name>
<evidence type="ECO:0000256" key="7">
    <source>
        <dbReference type="SAM" id="Phobius"/>
    </source>
</evidence>
<feature type="transmembrane region" description="Helical" evidence="7">
    <location>
        <begin position="49"/>
        <end position="71"/>
    </location>
</feature>
<organism evidence="9 10">
    <name type="scientific">Chengkuizengella axinellae</name>
    <dbReference type="NCBI Taxonomy" id="3064388"/>
    <lineage>
        <taxon>Bacteria</taxon>
        <taxon>Bacillati</taxon>
        <taxon>Bacillota</taxon>
        <taxon>Bacilli</taxon>
        <taxon>Bacillales</taxon>
        <taxon>Paenibacillaceae</taxon>
        <taxon>Chengkuizengella</taxon>
    </lineage>
</organism>
<feature type="transmembrane region" description="Helical" evidence="7">
    <location>
        <begin position="219"/>
        <end position="244"/>
    </location>
</feature>
<keyword evidence="5 7" id="KW-1133">Transmembrane helix</keyword>
<comment type="subcellular location">
    <subcellularLocation>
        <location evidence="1">Cell membrane</location>
        <topology evidence="1">Multi-pass membrane protein</topology>
    </subcellularLocation>
</comment>
<dbReference type="PANTHER" id="PTHR43414:SF1">
    <property type="entry name" value="PEPTIDE PERMEASE"/>
    <property type="match status" value="1"/>
</dbReference>
<evidence type="ECO:0000256" key="2">
    <source>
        <dbReference type="ARBA" id="ARBA00022448"/>
    </source>
</evidence>
<evidence type="ECO:0000256" key="5">
    <source>
        <dbReference type="ARBA" id="ARBA00022989"/>
    </source>
</evidence>
<dbReference type="PROSITE" id="PS50850">
    <property type="entry name" value="MFS"/>
    <property type="match status" value="1"/>
</dbReference>
<dbReference type="InterPro" id="IPR020846">
    <property type="entry name" value="MFS_dom"/>
</dbReference>
<feature type="transmembrane region" description="Helical" evidence="7">
    <location>
        <begin position="138"/>
        <end position="160"/>
    </location>
</feature>
<evidence type="ECO:0000256" key="4">
    <source>
        <dbReference type="ARBA" id="ARBA00022692"/>
    </source>
</evidence>
<evidence type="ECO:0000313" key="9">
    <source>
        <dbReference type="EMBL" id="MDP5274860.1"/>
    </source>
</evidence>
<dbReference type="Proteomes" id="UP001231941">
    <property type="component" value="Unassembled WGS sequence"/>
</dbReference>
<proteinExistence type="predicted"/>
<comment type="caution">
    <text evidence="9">The sequence shown here is derived from an EMBL/GenBank/DDBJ whole genome shotgun (WGS) entry which is preliminary data.</text>
</comment>
<feature type="transmembrane region" description="Helical" evidence="7">
    <location>
        <begin position="349"/>
        <end position="366"/>
    </location>
</feature>
<dbReference type="EMBL" id="JAVAMP010000004">
    <property type="protein sequence ID" value="MDP5274860.1"/>
    <property type="molecule type" value="Genomic_DNA"/>
</dbReference>
<dbReference type="PANTHER" id="PTHR43414">
    <property type="entry name" value="MULTIDRUG RESISTANCE PROTEIN MDTG"/>
    <property type="match status" value="1"/>
</dbReference>
<dbReference type="RefSeq" id="WP_305992160.1">
    <property type="nucleotide sequence ID" value="NZ_JAVAMP010000004.1"/>
</dbReference>
<dbReference type="InterPro" id="IPR036259">
    <property type="entry name" value="MFS_trans_sf"/>
</dbReference>
<keyword evidence="2" id="KW-0813">Transport</keyword>
<feature type="transmembrane region" description="Helical" evidence="7">
    <location>
        <begin position="166"/>
        <end position="186"/>
    </location>
</feature>
<gene>
    <name evidence="9" type="ORF">Q5Y73_12140</name>
</gene>
<dbReference type="Gene3D" id="1.20.1250.20">
    <property type="entry name" value="MFS general substrate transporter like domains"/>
    <property type="match status" value="1"/>
</dbReference>
<keyword evidence="4 7" id="KW-0812">Transmembrane</keyword>
<evidence type="ECO:0000256" key="6">
    <source>
        <dbReference type="ARBA" id="ARBA00023136"/>
    </source>
</evidence>
<feature type="transmembrane region" description="Helical" evidence="7">
    <location>
        <begin position="12"/>
        <end position="37"/>
    </location>
</feature>
<feature type="transmembrane region" description="Helical" evidence="7">
    <location>
        <begin position="372"/>
        <end position="393"/>
    </location>
</feature>
<reference evidence="9 10" key="1">
    <citation type="submission" date="2023-08" db="EMBL/GenBank/DDBJ databases">
        <authorList>
            <person name="Park J.-S."/>
        </authorList>
    </citation>
    <scope>NUCLEOTIDE SEQUENCE [LARGE SCALE GENOMIC DNA]</scope>
    <source>
        <strain evidence="9 10">2205SS18-9</strain>
    </source>
</reference>
<evidence type="ECO:0000259" key="8">
    <source>
        <dbReference type="PROSITE" id="PS50850"/>
    </source>
</evidence>
<feature type="transmembrane region" description="Helical" evidence="7">
    <location>
        <begin position="285"/>
        <end position="302"/>
    </location>
</feature>
<keyword evidence="10" id="KW-1185">Reference proteome</keyword>
<feature type="transmembrane region" description="Helical" evidence="7">
    <location>
        <begin position="78"/>
        <end position="94"/>
    </location>
</feature>
<dbReference type="Pfam" id="PF07690">
    <property type="entry name" value="MFS_1"/>
    <property type="match status" value="1"/>
</dbReference>
<keyword evidence="6 7" id="KW-0472">Membrane</keyword>
<dbReference type="SUPFAM" id="SSF103473">
    <property type="entry name" value="MFS general substrate transporter"/>
    <property type="match status" value="1"/>
</dbReference>
<keyword evidence="3" id="KW-1003">Cell membrane</keyword>
<accession>A0ABT9J1G7</accession>
<protein>
    <submittedName>
        <fullName evidence="9">MFS transporter</fullName>
    </submittedName>
</protein>
<evidence type="ECO:0000256" key="3">
    <source>
        <dbReference type="ARBA" id="ARBA00022475"/>
    </source>
</evidence>
<feature type="domain" description="Major facilitator superfamily (MFS) profile" evidence="8">
    <location>
        <begin position="12"/>
        <end position="396"/>
    </location>
</feature>
<feature type="transmembrane region" description="Helical" evidence="7">
    <location>
        <begin position="256"/>
        <end position="273"/>
    </location>
</feature>
<sequence>MKFIPKLNFFSPIFILIFGSFLVGAANSAMIPFLSIFLSRNSNLSLSEIGIIVGISPFMGIFGGIIGGYLADRYGKKEIMLITLLVTIVSTIGLTLTTHFWVLIMINAICGFSRIAFNPVARSILTDLVKSEIRMKILSYDQTAFNSGYVLGMLLGSLLIELNSPAPLYFTATMTGILFLLIFFCIQKPAGFARTFSTLDVKEKLGLGQSFALIYRDRVLLWITLGGILFNMAFFQLTTTFPIFMEYNWESNGIRLYSFLIIINTIMVIGLQIKLTKVLENRNPYILLTIASLFGALAYTIFQIESIWIYVIAIIVLTFGELISFIGVQQSTLDLSSEQTKSTYFGFRSVTSLGISLGPAFGMFLLDNYSAAIMLIICSLVFLISAGCYMVAYQTRNVRKIEMEVIV</sequence>
<feature type="transmembrane region" description="Helical" evidence="7">
    <location>
        <begin position="308"/>
        <end position="328"/>
    </location>
</feature>
<evidence type="ECO:0000256" key="1">
    <source>
        <dbReference type="ARBA" id="ARBA00004651"/>
    </source>
</evidence>